<evidence type="ECO:0000313" key="1">
    <source>
        <dbReference type="EMBL" id="AWI74911.1"/>
    </source>
</evidence>
<protein>
    <submittedName>
        <fullName evidence="1">Uncharacterized protein</fullName>
    </submittedName>
</protein>
<name>A0A2U8GML7_9RHOO</name>
<dbReference type="AlphaFoldDB" id="A0A2U8GML7"/>
<keyword evidence="2" id="KW-1185">Reference proteome</keyword>
<sequence>MPPWPCSKDFEALAQDHDLWNQTLDGLAVLGAPALLRVFPLQRQATPWSEFAVVADSFHTKPLRQFLQLNGRYQVLALSLQQMQLFEGERHVLDAVTLAPGAPQPMNAAPRAGKDWRYE</sequence>
<accession>A0A2U8GML7</accession>
<reference evidence="1 2" key="1">
    <citation type="submission" date="2017-06" db="EMBL/GenBank/DDBJ databases">
        <title>Azoarcus.</title>
        <authorList>
            <person name="Woo J.-H."/>
            <person name="Kim H.-S."/>
        </authorList>
    </citation>
    <scope>NUCLEOTIDE SEQUENCE [LARGE SCALE GENOMIC DNA]</scope>
    <source>
        <strain evidence="1 2">TSPY31</strain>
    </source>
</reference>
<gene>
    <name evidence="1" type="ORF">CEW83_06485</name>
</gene>
<dbReference type="EMBL" id="CP022187">
    <property type="protein sequence ID" value="AWI74911.1"/>
    <property type="molecule type" value="Genomic_DNA"/>
</dbReference>
<proteinExistence type="predicted"/>
<dbReference type="Proteomes" id="UP000244930">
    <property type="component" value="Chromosome"/>
</dbReference>
<evidence type="ECO:0000313" key="2">
    <source>
        <dbReference type="Proteomes" id="UP000244930"/>
    </source>
</evidence>
<organism evidence="1 2">
    <name type="scientific">Parazoarcus communis</name>
    <dbReference type="NCBI Taxonomy" id="41977"/>
    <lineage>
        <taxon>Bacteria</taxon>
        <taxon>Pseudomonadati</taxon>
        <taxon>Pseudomonadota</taxon>
        <taxon>Betaproteobacteria</taxon>
        <taxon>Rhodocyclales</taxon>
        <taxon>Zoogloeaceae</taxon>
        <taxon>Parazoarcus</taxon>
    </lineage>
</organism>
<dbReference type="KEGG" id="acom:CEW83_06485"/>